<dbReference type="AlphaFoldDB" id="G4TG39"/>
<name>G4TG39_SERID</name>
<evidence type="ECO:0000313" key="2">
    <source>
        <dbReference type="EMBL" id="CCA70270.1"/>
    </source>
</evidence>
<feature type="signal peptide" evidence="1">
    <location>
        <begin position="1"/>
        <end position="25"/>
    </location>
</feature>
<evidence type="ECO:0000313" key="3">
    <source>
        <dbReference type="Proteomes" id="UP000007148"/>
    </source>
</evidence>
<evidence type="ECO:0000256" key="1">
    <source>
        <dbReference type="SAM" id="SignalP"/>
    </source>
</evidence>
<protein>
    <submittedName>
        <fullName evidence="2">Uncharacterized protein</fullName>
    </submittedName>
</protein>
<dbReference type="EMBL" id="CAFZ01000077">
    <property type="protein sequence ID" value="CCA70270.1"/>
    <property type="molecule type" value="Genomic_DNA"/>
</dbReference>
<comment type="caution">
    <text evidence="2">The sequence shown here is derived from an EMBL/GenBank/DDBJ whole genome shotgun (WGS) entry which is preliminary data.</text>
</comment>
<sequence length="110" mass="11777">MQLPTSLTTSLVVALVTSQALLANAAPLPAETTTGALATSSSSHPQVNIKIHGTGLVPTKRSILTERSPVPEPSFEQGPIQNVEKRFFLFDIAKGIVHGISSLIHRHQHH</sequence>
<accession>G4TG39</accession>
<proteinExistence type="predicted"/>
<keyword evidence="3" id="KW-1185">Reference proteome</keyword>
<feature type="chain" id="PRO_5003468468" evidence="1">
    <location>
        <begin position="26"/>
        <end position="110"/>
    </location>
</feature>
<organism evidence="2 3">
    <name type="scientific">Serendipita indica (strain DSM 11827)</name>
    <name type="common">Root endophyte fungus</name>
    <name type="synonym">Piriformospora indica</name>
    <dbReference type="NCBI Taxonomy" id="1109443"/>
    <lineage>
        <taxon>Eukaryota</taxon>
        <taxon>Fungi</taxon>
        <taxon>Dikarya</taxon>
        <taxon>Basidiomycota</taxon>
        <taxon>Agaricomycotina</taxon>
        <taxon>Agaricomycetes</taxon>
        <taxon>Sebacinales</taxon>
        <taxon>Serendipitaceae</taxon>
        <taxon>Serendipita</taxon>
    </lineage>
</organism>
<dbReference type="InParanoid" id="G4TG39"/>
<gene>
    <name evidence="2" type="ORF">PIIN_04209</name>
</gene>
<dbReference type="HOGENOM" id="CLU_2172016_0_0_1"/>
<reference evidence="2 3" key="1">
    <citation type="journal article" date="2011" name="PLoS Pathog.">
        <title>Endophytic Life Strategies Decoded by Genome and Transcriptome Analyses of the Mutualistic Root Symbiont Piriformospora indica.</title>
        <authorList>
            <person name="Zuccaro A."/>
            <person name="Lahrmann U."/>
            <person name="Guldener U."/>
            <person name="Langen G."/>
            <person name="Pfiffi S."/>
            <person name="Biedenkopf D."/>
            <person name="Wong P."/>
            <person name="Samans B."/>
            <person name="Grimm C."/>
            <person name="Basiewicz M."/>
            <person name="Murat C."/>
            <person name="Martin F."/>
            <person name="Kogel K.H."/>
        </authorList>
    </citation>
    <scope>NUCLEOTIDE SEQUENCE [LARGE SCALE GENOMIC DNA]</scope>
    <source>
        <strain evidence="2 3">DSM 11827</strain>
    </source>
</reference>
<keyword evidence="1" id="KW-0732">Signal</keyword>
<dbReference type="Proteomes" id="UP000007148">
    <property type="component" value="Unassembled WGS sequence"/>
</dbReference>